<sequence>MIGSPDLDFILRLLTNSYFISELPTTGKLAEAVYKEIHHDSTLAYKRKTTEKRELIRLKNQIEIIINFVIQYIIQIKNPWKNIFDTLKSRKNVMGVFFAILTDEGFKGANIIKSNKLCFNKKFTEIIKGFRVDYNVNFDKDNFDQKSKNQLNL</sequence>
<comment type="caution">
    <text evidence="1">The sequence shown here is derived from an EMBL/GenBank/DDBJ whole genome shotgun (WGS) entry which is preliminary data.</text>
</comment>
<dbReference type="AlphaFoldDB" id="A0A3M7RG89"/>
<protein>
    <submittedName>
        <fullName evidence="1">Uncharacterized protein</fullName>
    </submittedName>
</protein>
<dbReference type="EMBL" id="REGN01003444">
    <property type="protein sequence ID" value="RNA22469.1"/>
    <property type="molecule type" value="Genomic_DNA"/>
</dbReference>
<accession>A0A3M7RG89</accession>
<name>A0A3M7RG89_BRAPC</name>
<organism evidence="1 2">
    <name type="scientific">Brachionus plicatilis</name>
    <name type="common">Marine rotifer</name>
    <name type="synonym">Brachionus muelleri</name>
    <dbReference type="NCBI Taxonomy" id="10195"/>
    <lineage>
        <taxon>Eukaryota</taxon>
        <taxon>Metazoa</taxon>
        <taxon>Spiralia</taxon>
        <taxon>Gnathifera</taxon>
        <taxon>Rotifera</taxon>
        <taxon>Eurotatoria</taxon>
        <taxon>Monogononta</taxon>
        <taxon>Pseudotrocha</taxon>
        <taxon>Ploima</taxon>
        <taxon>Brachionidae</taxon>
        <taxon>Brachionus</taxon>
    </lineage>
</organism>
<gene>
    <name evidence="1" type="ORF">BpHYR1_028736</name>
</gene>
<keyword evidence="2" id="KW-1185">Reference proteome</keyword>
<proteinExistence type="predicted"/>
<reference evidence="1 2" key="1">
    <citation type="journal article" date="2018" name="Sci. Rep.">
        <title>Genomic signatures of local adaptation to the degree of environmental predictability in rotifers.</title>
        <authorList>
            <person name="Franch-Gras L."/>
            <person name="Hahn C."/>
            <person name="Garcia-Roger E.M."/>
            <person name="Carmona M.J."/>
            <person name="Serra M."/>
            <person name="Gomez A."/>
        </authorList>
    </citation>
    <scope>NUCLEOTIDE SEQUENCE [LARGE SCALE GENOMIC DNA]</scope>
    <source>
        <strain evidence="1">HYR1</strain>
    </source>
</reference>
<evidence type="ECO:0000313" key="2">
    <source>
        <dbReference type="Proteomes" id="UP000276133"/>
    </source>
</evidence>
<evidence type="ECO:0000313" key="1">
    <source>
        <dbReference type="EMBL" id="RNA22469.1"/>
    </source>
</evidence>
<dbReference type="Proteomes" id="UP000276133">
    <property type="component" value="Unassembled WGS sequence"/>
</dbReference>